<dbReference type="RefSeq" id="WP_231100203.1">
    <property type="nucleotide sequence ID" value="NZ_CP012850.1"/>
</dbReference>
<dbReference type="Gene3D" id="1.10.10.10">
    <property type="entry name" value="Winged helix-like DNA-binding domain superfamily/Winged helix DNA-binding domain"/>
    <property type="match status" value="1"/>
</dbReference>
<dbReference type="InterPro" id="IPR036388">
    <property type="entry name" value="WH-like_DNA-bd_sf"/>
</dbReference>
<dbReference type="GO" id="GO:0006950">
    <property type="term" value="P:response to stress"/>
    <property type="evidence" value="ECO:0007669"/>
    <property type="project" value="TreeGrafter"/>
</dbReference>
<organism evidence="2 3">
    <name type="scientific">Candidatus Nitrosocosmicus oleophilus</name>
    <dbReference type="NCBI Taxonomy" id="1353260"/>
    <lineage>
        <taxon>Archaea</taxon>
        <taxon>Nitrososphaerota</taxon>
        <taxon>Nitrososphaeria</taxon>
        <taxon>Nitrososphaerales</taxon>
        <taxon>Nitrososphaeraceae</taxon>
        <taxon>Candidatus Nitrosocosmicus</taxon>
    </lineage>
</organism>
<dbReference type="EMBL" id="CP012850">
    <property type="protein sequence ID" value="ALI34887.1"/>
    <property type="molecule type" value="Genomic_DNA"/>
</dbReference>
<dbReference type="InterPro" id="IPR000835">
    <property type="entry name" value="HTH_MarR-typ"/>
</dbReference>
<keyword evidence="3" id="KW-1185">Reference proteome</keyword>
<dbReference type="PRINTS" id="PR00598">
    <property type="entry name" value="HTHMARR"/>
</dbReference>
<name>A0A654LV76_9ARCH</name>
<dbReference type="GO" id="GO:0003700">
    <property type="term" value="F:DNA-binding transcription factor activity"/>
    <property type="evidence" value="ECO:0007669"/>
    <property type="project" value="InterPro"/>
</dbReference>
<accession>A0A654LV76</accession>
<dbReference type="InterPro" id="IPR036390">
    <property type="entry name" value="WH_DNA-bd_sf"/>
</dbReference>
<dbReference type="SUPFAM" id="SSF46785">
    <property type="entry name" value="Winged helix' DNA-binding domain"/>
    <property type="match status" value="1"/>
</dbReference>
<evidence type="ECO:0000259" key="1">
    <source>
        <dbReference type="PROSITE" id="PS50995"/>
    </source>
</evidence>
<evidence type="ECO:0000313" key="3">
    <source>
        <dbReference type="Proteomes" id="UP000058925"/>
    </source>
</evidence>
<evidence type="ECO:0000313" key="2">
    <source>
        <dbReference type="EMBL" id="ALI34887.1"/>
    </source>
</evidence>
<dbReference type="Proteomes" id="UP000058925">
    <property type="component" value="Chromosome"/>
</dbReference>
<feature type="domain" description="HTH marR-type" evidence="1">
    <location>
        <begin position="8"/>
        <end position="146"/>
    </location>
</feature>
<reference evidence="3" key="1">
    <citation type="submission" date="2015-10" db="EMBL/GenBank/DDBJ databases">
        <title>Niche specialization of a soil ammonia-oxidizing archaeon, Candidatus Nitrosocosmicus oleophilus.</title>
        <authorList>
            <person name="Jung M.-Y."/>
            <person name="Rhee S.-K."/>
        </authorList>
    </citation>
    <scope>NUCLEOTIDE SEQUENCE [LARGE SCALE GENOMIC DNA]</scope>
    <source>
        <strain evidence="3">MY3</strain>
    </source>
</reference>
<dbReference type="PROSITE" id="PS50995">
    <property type="entry name" value="HTH_MARR_2"/>
    <property type="match status" value="1"/>
</dbReference>
<dbReference type="KEGG" id="taa:NMY3_00678"/>
<dbReference type="SMART" id="SM00347">
    <property type="entry name" value="HTH_MARR"/>
    <property type="match status" value="1"/>
</dbReference>
<gene>
    <name evidence="2" type="ORF">NMY3_00678</name>
</gene>
<sequence>MKDMDESRQNLIELLHKQFRELSSRTVLFHHWISELLDLNTIDHKCLDIIVKSDSPLTGAQLANITGLSSGAITGVIDRLEKRGYVIRDRDLKDRRLVYVKPIMSRIEKEVFPVFNSLHEIMTKVYSNYSNNELESMLDATTKINQIMNERTKEIMEKISQRKTTKKWVGTLE</sequence>
<dbReference type="InterPro" id="IPR039422">
    <property type="entry name" value="MarR/SlyA-like"/>
</dbReference>
<proteinExistence type="predicted"/>
<dbReference type="PANTHER" id="PTHR33164:SF106">
    <property type="entry name" value="TRANSCRIPTIONAL REGULATORY PROTEIN"/>
    <property type="match status" value="1"/>
</dbReference>
<dbReference type="AlphaFoldDB" id="A0A654LV76"/>
<dbReference type="GeneID" id="60420822"/>
<dbReference type="PANTHER" id="PTHR33164">
    <property type="entry name" value="TRANSCRIPTIONAL REGULATOR, MARR FAMILY"/>
    <property type="match status" value="1"/>
</dbReference>
<dbReference type="Pfam" id="PF01047">
    <property type="entry name" value="MarR"/>
    <property type="match status" value="1"/>
</dbReference>
<protein>
    <submittedName>
        <fullName evidence="2">MarR family protein</fullName>
    </submittedName>
</protein>